<gene>
    <name evidence="3" type="ORF">OZSIB_2931</name>
</gene>
<feature type="domain" description="HTH marR-type" evidence="2">
    <location>
        <begin position="30"/>
        <end position="79"/>
    </location>
</feature>
<proteinExistence type="predicted"/>
<evidence type="ECO:0000259" key="2">
    <source>
        <dbReference type="Pfam" id="PF12802"/>
    </source>
</evidence>
<organism evidence="3 4">
    <name type="scientific">Candidatus Ozemobacter sibiricus</name>
    <dbReference type="NCBI Taxonomy" id="2268124"/>
    <lineage>
        <taxon>Bacteria</taxon>
        <taxon>Candidatus Ozemobacteria</taxon>
        <taxon>Candidatus Ozemobacterales</taxon>
        <taxon>Candidatus Ozemobacteraceae</taxon>
        <taxon>Candidatus Ozemobacter</taxon>
    </lineage>
</organism>
<protein>
    <recommendedName>
        <fullName evidence="2">HTH marR-type domain-containing protein</fullName>
    </recommendedName>
</protein>
<dbReference type="InterPro" id="IPR011991">
    <property type="entry name" value="ArsR-like_HTH"/>
</dbReference>
<feature type="compositionally biased region" description="Low complexity" evidence="1">
    <location>
        <begin position="147"/>
        <end position="160"/>
    </location>
</feature>
<dbReference type="CDD" id="cd00090">
    <property type="entry name" value="HTH_ARSR"/>
    <property type="match status" value="1"/>
</dbReference>
<dbReference type="AlphaFoldDB" id="A0A367ZR61"/>
<feature type="region of interest" description="Disordered" evidence="1">
    <location>
        <begin position="117"/>
        <end position="160"/>
    </location>
</feature>
<dbReference type="InterPro" id="IPR036390">
    <property type="entry name" value="WH_DNA-bd_sf"/>
</dbReference>
<dbReference type="EMBL" id="QOQW01000005">
    <property type="protein sequence ID" value="RCK80618.1"/>
    <property type="molecule type" value="Genomic_DNA"/>
</dbReference>
<dbReference type="Gene3D" id="1.10.10.10">
    <property type="entry name" value="Winged helix-like DNA-binding domain superfamily/Winged helix DNA-binding domain"/>
    <property type="match status" value="1"/>
</dbReference>
<accession>A0A367ZR61</accession>
<sequence length="160" mass="17672">MARLSSSPKQAPARSASLARARAPWTFLTNHAHVLLSIGRTPDIRMRDLAARVGITERAVQRIVADLVEAGYLETERAGRRNRYRVRTDRPLRHAVTRHRSVGTLFDLIHELEPLAVFPPRSDEDGAPGSGPSHTPGKPPRTRRRPAGAGKPASRAHSFE</sequence>
<reference evidence="3 4" key="1">
    <citation type="submission" date="2018-05" db="EMBL/GenBank/DDBJ databases">
        <title>A metagenomic window into the 2 km-deep terrestrial subsurface aquifer revealed taxonomically and functionally diverse microbial community comprising novel uncultured bacterial lineages.</title>
        <authorList>
            <person name="Kadnikov V.V."/>
            <person name="Mardanov A.V."/>
            <person name="Beletsky A.V."/>
            <person name="Banks D."/>
            <person name="Pimenov N.V."/>
            <person name="Frank Y.A."/>
            <person name="Karnachuk O.V."/>
            <person name="Ravin N.V."/>
        </authorList>
    </citation>
    <scope>NUCLEOTIDE SEQUENCE [LARGE SCALE GENOMIC DNA]</scope>
    <source>
        <strain evidence="3">BY5</strain>
    </source>
</reference>
<dbReference type="InterPro" id="IPR036388">
    <property type="entry name" value="WH-like_DNA-bd_sf"/>
</dbReference>
<evidence type="ECO:0000313" key="4">
    <source>
        <dbReference type="Proteomes" id="UP000252355"/>
    </source>
</evidence>
<name>A0A367ZR61_9BACT</name>
<dbReference type="InterPro" id="IPR000835">
    <property type="entry name" value="HTH_MarR-typ"/>
</dbReference>
<dbReference type="Pfam" id="PF12802">
    <property type="entry name" value="MarR_2"/>
    <property type="match status" value="1"/>
</dbReference>
<dbReference type="GO" id="GO:0003700">
    <property type="term" value="F:DNA-binding transcription factor activity"/>
    <property type="evidence" value="ECO:0007669"/>
    <property type="project" value="InterPro"/>
</dbReference>
<evidence type="ECO:0000313" key="3">
    <source>
        <dbReference type="EMBL" id="RCK80618.1"/>
    </source>
</evidence>
<comment type="caution">
    <text evidence="3">The sequence shown here is derived from an EMBL/GenBank/DDBJ whole genome shotgun (WGS) entry which is preliminary data.</text>
</comment>
<dbReference type="Proteomes" id="UP000252355">
    <property type="component" value="Unassembled WGS sequence"/>
</dbReference>
<evidence type="ECO:0000256" key="1">
    <source>
        <dbReference type="SAM" id="MobiDB-lite"/>
    </source>
</evidence>
<dbReference type="SUPFAM" id="SSF46785">
    <property type="entry name" value="Winged helix' DNA-binding domain"/>
    <property type="match status" value="1"/>
</dbReference>